<accession>A0A0F9XMM3</accession>
<dbReference type="GO" id="GO:0015948">
    <property type="term" value="P:methanogenesis"/>
    <property type="evidence" value="ECO:0007669"/>
    <property type="project" value="InterPro"/>
</dbReference>
<dbReference type="InterPro" id="IPR010426">
    <property type="entry name" value="MTTB_MeTrfase"/>
</dbReference>
<comment type="similarity">
    <text evidence="1">Belongs to the trimethylamine methyltransferase family.</text>
</comment>
<dbReference type="Pfam" id="PF06253">
    <property type="entry name" value="MTTB"/>
    <property type="match status" value="1"/>
</dbReference>
<sequence>MRLRPQLTVEQVERIHHNALRVLAEIGVRVEHTALRERLADIGGQRDEHAERVRFAPAIVERLIEDAHKDPMWEDRTHIALGCGVGQCLYHDPETNDLVEFDEHRLALYIALARSLPDIGCTSLLGIPFNDSDIPRDLHPLAEKLYAWKYGGHQGQSVQATRLCQPVLDMFECHASYTGQDLADIVRVFGFMVSPLKLARSECERLLFFHERGFAMGIGHLATQGGTAPVTIAGSLTLALAEQMFIFLLRRALDPETTFSLYASVSTIDMRRGGFCYGRPEQHLINVLFADIARFYGCSCSGHTGLTDAKMPSAEAGAQKAVGALVTALATGYGSIEAGLLGTDEICSPIQMFLDCDIANGLRALLAEPVIDDIECAFDEIKAVGIDGNHMGTDFTAENFRRCLWQPDLWSSGNVATWLAAGGKADADLARERAVDFARNFEPTSFISADEERDLRAIIRRTAEL</sequence>
<dbReference type="GO" id="GO:0032259">
    <property type="term" value="P:methylation"/>
    <property type="evidence" value="ECO:0007669"/>
    <property type="project" value="UniProtKB-KW"/>
</dbReference>
<evidence type="ECO:0000256" key="1">
    <source>
        <dbReference type="ARBA" id="ARBA00007137"/>
    </source>
</evidence>
<keyword evidence="2" id="KW-0489">Methyltransferase</keyword>
<gene>
    <name evidence="4" type="ORF">LCGC14_0124260</name>
</gene>
<dbReference type="EMBL" id="LAZR01000039">
    <property type="protein sequence ID" value="KKO00652.1"/>
    <property type="molecule type" value="Genomic_DNA"/>
</dbReference>
<dbReference type="AlphaFoldDB" id="A0A0F9XMM3"/>
<reference evidence="4" key="1">
    <citation type="journal article" date="2015" name="Nature">
        <title>Complex archaea that bridge the gap between prokaryotes and eukaryotes.</title>
        <authorList>
            <person name="Spang A."/>
            <person name="Saw J.H."/>
            <person name="Jorgensen S.L."/>
            <person name="Zaremba-Niedzwiedzka K."/>
            <person name="Martijn J."/>
            <person name="Lind A.E."/>
            <person name="van Eijk R."/>
            <person name="Schleper C."/>
            <person name="Guy L."/>
            <person name="Ettema T.J."/>
        </authorList>
    </citation>
    <scope>NUCLEOTIDE SEQUENCE</scope>
</reference>
<evidence type="ECO:0000256" key="3">
    <source>
        <dbReference type="ARBA" id="ARBA00022679"/>
    </source>
</evidence>
<evidence type="ECO:0008006" key="5">
    <source>
        <dbReference type="Google" id="ProtNLM"/>
    </source>
</evidence>
<organism evidence="4">
    <name type="scientific">marine sediment metagenome</name>
    <dbReference type="NCBI Taxonomy" id="412755"/>
    <lineage>
        <taxon>unclassified sequences</taxon>
        <taxon>metagenomes</taxon>
        <taxon>ecological metagenomes</taxon>
    </lineage>
</organism>
<dbReference type="GO" id="GO:0008168">
    <property type="term" value="F:methyltransferase activity"/>
    <property type="evidence" value="ECO:0007669"/>
    <property type="project" value="UniProtKB-KW"/>
</dbReference>
<dbReference type="InterPro" id="IPR038601">
    <property type="entry name" value="MttB-like_sf"/>
</dbReference>
<evidence type="ECO:0000313" key="4">
    <source>
        <dbReference type="EMBL" id="KKO00652.1"/>
    </source>
</evidence>
<proteinExistence type="inferred from homology"/>
<comment type="caution">
    <text evidence="4">The sequence shown here is derived from an EMBL/GenBank/DDBJ whole genome shotgun (WGS) entry which is preliminary data.</text>
</comment>
<keyword evidence="3" id="KW-0808">Transferase</keyword>
<evidence type="ECO:0000256" key="2">
    <source>
        <dbReference type="ARBA" id="ARBA00022603"/>
    </source>
</evidence>
<name>A0A0F9XMM3_9ZZZZ</name>
<dbReference type="Gene3D" id="3.20.20.480">
    <property type="entry name" value="Trimethylamine methyltransferase-like"/>
    <property type="match status" value="1"/>
</dbReference>
<protein>
    <recommendedName>
        <fullName evidence="5">Trimethylamine methyltransferase</fullName>
    </recommendedName>
</protein>